<organism evidence="1">
    <name type="scientific">marine metagenome</name>
    <dbReference type="NCBI Taxonomy" id="408172"/>
    <lineage>
        <taxon>unclassified sequences</taxon>
        <taxon>metagenomes</taxon>
        <taxon>ecological metagenomes</taxon>
    </lineage>
</organism>
<proteinExistence type="predicted"/>
<dbReference type="AlphaFoldDB" id="A0A382V0I3"/>
<evidence type="ECO:0000313" key="1">
    <source>
        <dbReference type="EMBL" id="SVD40056.1"/>
    </source>
</evidence>
<accession>A0A382V0I3</accession>
<sequence>WVHAVPFNVMRALREGLTTGMEKWDLGQEKLELTAATRIALQEKDALENWIAGKDIFANGRIKLN</sequence>
<gene>
    <name evidence="1" type="ORF">METZ01_LOCUS392910</name>
</gene>
<reference evidence="1" key="1">
    <citation type="submission" date="2018-05" db="EMBL/GenBank/DDBJ databases">
        <authorList>
            <person name="Lanie J.A."/>
            <person name="Ng W.-L."/>
            <person name="Kazmierczak K.M."/>
            <person name="Andrzejewski T.M."/>
            <person name="Davidsen T.M."/>
            <person name="Wayne K.J."/>
            <person name="Tettelin H."/>
            <person name="Glass J.I."/>
            <person name="Rusch D."/>
            <person name="Podicherti R."/>
            <person name="Tsui H.-C.T."/>
            <person name="Winkler M.E."/>
        </authorList>
    </citation>
    <scope>NUCLEOTIDE SEQUENCE</scope>
</reference>
<dbReference type="EMBL" id="UINC01148266">
    <property type="protein sequence ID" value="SVD40056.1"/>
    <property type="molecule type" value="Genomic_DNA"/>
</dbReference>
<protein>
    <submittedName>
        <fullName evidence="1">Uncharacterized protein</fullName>
    </submittedName>
</protein>
<name>A0A382V0I3_9ZZZZ</name>
<feature type="non-terminal residue" evidence="1">
    <location>
        <position position="1"/>
    </location>
</feature>